<evidence type="ECO:0000256" key="1">
    <source>
        <dbReference type="SAM" id="SignalP"/>
    </source>
</evidence>
<keyword evidence="3" id="KW-1185">Reference proteome</keyword>
<dbReference type="AlphaFoldDB" id="A0A9P0BBS7"/>
<name>A0A9P0BBS7_BRAAE</name>
<dbReference type="Proteomes" id="UP001154078">
    <property type="component" value="Chromosome 7"/>
</dbReference>
<keyword evidence="1" id="KW-0732">Signal</keyword>
<evidence type="ECO:0008006" key="4">
    <source>
        <dbReference type="Google" id="ProtNLM"/>
    </source>
</evidence>
<sequence length="269" mass="30703">MANVILTLVVIFSVFNEFFCELMTENEIPRYESADIFGKSPASHLPYEIDLFKLMNVSAKDQGVSQVEGPIKKYPAYKFRLPYGNVPLPNGTLVTGALNSKEGFTVLFLYRQQKNNLGTLISINAPGRLTPWFQLNSNSKSGNLNLRYRTLDSLKLRQVEINLPKHHKKSPMAAWLWLSLSVDYKTSILRLDIDCQPSRYESLSSKNSKTRISIPKDSLVYFRQEPGRKKKFLGSMQVAKILPYFRQARSWSCMEISDNLPTNLVKPIS</sequence>
<feature type="signal peptide" evidence="1">
    <location>
        <begin position="1"/>
        <end position="20"/>
    </location>
</feature>
<dbReference type="Gene3D" id="2.60.120.200">
    <property type="match status" value="1"/>
</dbReference>
<accession>A0A9P0BBS7</accession>
<reference evidence="2" key="1">
    <citation type="submission" date="2021-12" db="EMBL/GenBank/DDBJ databases">
        <authorList>
            <person name="King R."/>
        </authorList>
    </citation>
    <scope>NUCLEOTIDE SEQUENCE</scope>
</reference>
<organism evidence="2 3">
    <name type="scientific">Brassicogethes aeneus</name>
    <name type="common">Rape pollen beetle</name>
    <name type="synonym">Meligethes aeneus</name>
    <dbReference type="NCBI Taxonomy" id="1431903"/>
    <lineage>
        <taxon>Eukaryota</taxon>
        <taxon>Metazoa</taxon>
        <taxon>Ecdysozoa</taxon>
        <taxon>Arthropoda</taxon>
        <taxon>Hexapoda</taxon>
        <taxon>Insecta</taxon>
        <taxon>Pterygota</taxon>
        <taxon>Neoptera</taxon>
        <taxon>Endopterygota</taxon>
        <taxon>Coleoptera</taxon>
        <taxon>Polyphaga</taxon>
        <taxon>Cucujiformia</taxon>
        <taxon>Nitidulidae</taxon>
        <taxon>Meligethinae</taxon>
        <taxon>Brassicogethes</taxon>
    </lineage>
</organism>
<dbReference type="InterPro" id="IPR013320">
    <property type="entry name" value="ConA-like_dom_sf"/>
</dbReference>
<evidence type="ECO:0000313" key="2">
    <source>
        <dbReference type="EMBL" id="CAH0560116.1"/>
    </source>
</evidence>
<feature type="chain" id="PRO_5040126422" description="Kielin/chordin-like protein" evidence="1">
    <location>
        <begin position="21"/>
        <end position="269"/>
    </location>
</feature>
<dbReference type="SUPFAM" id="SSF49899">
    <property type="entry name" value="Concanavalin A-like lectins/glucanases"/>
    <property type="match status" value="1"/>
</dbReference>
<evidence type="ECO:0000313" key="3">
    <source>
        <dbReference type="Proteomes" id="UP001154078"/>
    </source>
</evidence>
<proteinExistence type="predicted"/>
<gene>
    <name evidence="2" type="ORF">MELIAE_LOCUS9931</name>
</gene>
<dbReference type="EMBL" id="OV121138">
    <property type="protein sequence ID" value="CAH0560116.1"/>
    <property type="molecule type" value="Genomic_DNA"/>
</dbReference>
<dbReference type="OrthoDB" id="6482679at2759"/>
<protein>
    <recommendedName>
        <fullName evidence="4">Kielin/chordin-like protein</fullName>
    </recommendedName>
</protein>